<protein>
    <submittedName>
        <fullName evidence="1">Uncharacterized protein</fullName>
    </submittedName>
</protein>
<accession>A0A5B7ELB0</accession>
<sequence length="79" mass="8801">MTMMCIQQGRRLDHASNPLWGEQVSGVSREIEHVPPKLAPALSAHYQLGAPLRHLFHLTRAKSSATAVLKSDLCPPKYR</sequence>
<gene>
    <name evidence="1" type="ORF">E2C01_027346</name>
</gene>
<evidence type="ECO:0000313" key="2">
    <source>
        <dbReference type="Proteomes" id="UP000324222"/>
    </source>
</evidence>
<dbReference type="AlphaFoldDB" id="A0A5B7ELB0"/>
<dbReference type="Proteomes" id="UP000324222">
    <property type="component" value="Unassembled WGS sequence"/>
</dbReference>
<reference evidence="1 2" key="1">
    <citation type="submission" date="2019-05" db="EMBL/GenBank/DDBJ databases">
        <title>Another draft genome of Portunus trituberculatus and its Hox gene families provides insights of decapod evolution.</title>
        <authorList>
            <person name="Jeong J.-H."/>
            <person name="Song I."/>
            <person name="Kim S."/>
            <person name="Choi T."/>
            <person name="Kim D."/>
            <person name="Ryu S."/>
            <person name="Kim W."/>
        </authorList>
    </citation>
    <scope>NUCLEOTIDE SEQUENCE [LARGE SCALE GENOMIC DNA]</scope>
    <source>
        <tissue evidence="1">Muscle</tissue>
    </source>
</reference>
<comment type="caution">
    <text evidence="1">The sequence shown here is derived from an EMBL/GenBank/DDBJ whole genome shotgun (WGS) entry which is preliminary data.</text>
</comment>
<dbReference type="EMBL" id="VSRR010002951">
    <property type="protein sequence ID" value="MPC33976.1"/>
    <property type="molecule type" value="Genomic_DNA"/>
</dbReference>
<name>A0A5B7ELB0_PORTR</name>
<organism evidence="1 2">
    <name type="scientific">Portunus trituberculatus</name>
    <name type="common">Swimming crab</name>
    <name type="synonym">Neptunus trituberculatus</name>
    <dbReference type="NCBI Taxonomy" id="210409"/>
    <lineage>
        <taxon>Eukaryota</taxon>
        <taxon>Metazoa</taxon>
        <taxon>Ecdysozoa</taxon>
        <taxon>Arthropoda</taxon>
        <taxon>Crustacea</taxon>
        <taxon>Multicrustacea</taxon>
        <taxon>Malacostraca</taxon>
        <taxon>Eumalacostraca</taxon>
        <taxon>Eucarida</taxon>
        <taxon>Decapoda</taxon>
        <taxon>Pleocyemata</taxon>
        <taxon>Brachyura</taxon>
        <taxon>Eubrachyura</taxon>
        <taxon>Portunoidea</taxon>
        <taxon>Portunidae</taxon>
        <taxon>Portuninae</taxon>
        <taxon>Portunus</taxon>
    </lineage>
</organism>
<evidence type="ECO:0000313" key="1">
    <source>
        <dbReference type="EMBL" id="MPC33976.1"/>
    </source>
</evidence>
<keyword evidence="2" id="KW-1185">Reference proteome</keyword>
<proteinExistence type="predicted"/>